<dbReference type="InterPro" id="IPR023213">
    <property type="entry name" value="CAT-like_dom_sf"/>
</dbReference>
<evidence type="ECO:0000256" key="7">
    <source>
        <dbReference type="ARBA" id="ARBA00022798"/>
    </source>
</evidence>
<keyword evidence="7" id="KW-0319">Glycerol metabolism</keyword>
<dbReference type="GO" id="GO:0004144">
    <property type="term" value="F:diacylglycerol O-acyltransferase activity"/>
    <property type="evidence" value="ECO:0007669"/>
    <property type="project" value="UniProtKB-EC"/>
</dbReference>
<evidence type="ECO:0000256" key="1">
    <source>
        <dbReference type="ARBA" id="ARBA00004771"/>
    </source>
</evidence>
<dbReference type="Proteomes" id="UP000638313">
    <property type="component" value="Unassembled WGS sequence"/>
</dbReference>
<comment type="pathway">
    <text evidence="1">Glycerolipid metabolism; triacylglycerol biosynthesis.</text>
</comment>
<evidence type="ECO:0000313" key="13">
    <source>
        <dbReference type="EMBL" id="GHF53109.1"/>
    </source>
</evidence>
<evidence type="ECO:0000256" key="9">
    <source>
        <dbReference type="ARBA" id="ARBA00023315"/>
    </source>
</evidence>
<evidence type="ECO:0000256" key="6">
    <source>
        <dbReference type="ARBA" id="ARBA00022679"/>
    </source>
</evidence>
<dbReference type="GO" id="GO:0001666">
    <property type="term" value="P:response to hypoxia"/>
    <property type="evidence" value="ECO:0007669"/>
    <property type="project" value="TreeGrafter"/>
</dbReference>
<feature type="domain" description="O-acyltransferase WSD1 C-terminal" evidence="12">
    <location>
        <begin position="288"/>
        <end position="428"/>
    </location>
</feature>
<sequence length="436" mass="48635">MMSALFRDDVRDDNEHDRLPLTVGDHLLALHARKVKHASHAQVAMVARLPGPVPSRAEGERLVREATDRAPVLRYRVAGTAWRSRFEPDPRFDPVRHLDLVRVPPGRTMEQCLREALDRPLPADRPLWSLQFVHGHAPDEHLVCLRMEHTMGDGMGALLILAAFLTPQSLPVPAPQPRAGFPPLPVLRRTLPPLLQGARLPARWLPAKSSRRHGLTHHDFALDATLYQGIKDRTGATTAQVSTAVLAGALRAWAPRHWGAPLPRRQRHGLRTGMTLNVRHPLHPSVLGNHVGMLPLTLPCHEPDPLRRLQHVMAHADPREKDDYRRLCQYINTLAPVPAWLLSRTVRWLTRLLPRNVGVTMMRGPGTCPTLHGMPLSLSGRVVLRPALGVVGFVAFRDTVTVTLTFEHMPPAEVGRLARLLPHALAELHDRLCGTD</sequence>
<dbReference type="InterPro" id="IPR009721">
    <property type="entry name" value="O-acyltransferase_WSD1_C"/>
</dbReference>
<evidence type="ECO:0000256" key="5">
    <source>
        <dbReference type="ARBA" id="ARBA00022516"/>
    </source>
</evidence>
<dbReference type="PANTHER" id="PTHR31650">
    <property type="entry name" value="O-ACYLTRANSFERASE (WSD1-LIKE) FAMILY PROTEIN"/>
    <property type="match status" value="1"/>
</dbReference>
<dbReference type="AlphaFoldDB" id="A0A919B4Z8"/>
<keyword evidence="8" id="KW-0443">Lipid metabolism</keyword>
<dbReference type="EMBL" id="BNBD01000007">
    <property type="protein sequence ID" value="GHF53109.1"/>
    <property type="molecule type" value="Genomic_DNA"/>
</dbReference>
<dbReference type="InterPro" id="IPR004255">
    <property type="entry name" value="O-acyltransferase_WSD1_N"/>
</dbReference>
<evidence type="ECO:0000259" key="12">
    <source>
        <dbReference type="Pfam" id="PF06974"/>
    </source>
</evidence>
<keyword evidence="5" id="KW-0444">Lipid biosynthesis</keyword>
<keyword evidence="14" id="KW-1185">Reference proteome</keyword>
<proteinExistence type="inferred from homology"/>
<evidence type="ECO:0000256" key="4">
    <source>
        <dbReference type="ARBA" id="ARBA00013244"/>
    </source>
</evidence>
<evidence type="ECO:0000256" key="2">
    <source>
        <dbReference type="ARBA" id="ARBA00005189"/>
    </source>
</evidence>
<reference evidence="13" key="2">
    <citation type="submission" date="2020-09" db="EMBL/GenBank/DDBJ databases">
        <authorList>
            <person name="Sun Q."/>
            <person name="Ohkuma M."/>
        </authorList>
    </citation>
    <scope>NUCLEOTIDE SEQUENCE</scope>
    <source>
        <strain evidence="13">JCM 4059</strain>
    </source>
</reference>
<dbReference type="SUPFAM" id="SSF52777">
    <property type="entry name" value="CoA-dependent acyltransferases"/>
    <property type="match status" value="1"/>
</dbReference>
<dbReference type="EC" id="2.3.1.20" evidence="4"/>
<evidence type="ECO:0000313" key="14">
    <source>
        <dbReference type="Proteomes" id="UP000638313"/>
    </source>
</evidence>
<evidence type="ECO:0000256" key="3">
    <source>
        <dbReference type="ARBA" id="ARBA00009587"/>
    </source>
</evidence>
<dbReference type="PANTHER" id="PTHR31650:SF1">
    <property type="entry name" value="WAX ESTER SYNTHASE_DIACYLGLYCEROL ACYLTRANSFERASE 4-RELATED"/>
    <property type="match status" value="1"/>
</dbReference>
<reference evidence="13" key="1">
    <citation type="journal article" date="2014" name="Int. J. Syst. Evol. Microbiol.">
        <title>Complete genome sequence of Corynebacterium casei LMG S-19264T (=DSM 44701T), isolated from a smear-ripened cheese.</title>
        <authorList>
            <consortium name="US DOE Joint Genome Institute (JGI-PGF)"/>
            <person name="Walter F."/>
            <person name="Albersmeier A."/>
            <person name="Kalinowski J."/>
            <person name="Ruckert C."/>
        </authorList>
    </citation>
    <scope>NUCLEOTIDE SEQUENCE</scope>
    <source>
        <strain evidence="13">JCM 4059</strain>
    </source>
</reference>
<comment type="similarity">
    <text evidence="3">Belongs to the long-chain O-acyltransferase family.</text>
</comment>
<evidence type="ECO:0000256" key="10">
    <source>
        <dbReference type="ARBA" id="ARBA00048109"/>
    </source>
</evidence>
<dbReference type="GO" id="GO:0051701">
    <property type="term" value="P:biological process involved in interaction with host"/>
    <property type="evidence" value="ECO:0007669"/>
    <property type="project" value="TreeGrafter"/>
</dbReference>
<dbReference type="InterPro" id="IPR045034">
    <property type="entry name" value="O-acyltransferase_WSD1-like"/>
</dbReference>
<dbReference type="GO" id="GO:0005886">
    <property type="term" value="C:plasma membrane"/>
    <property type="evidence" value="ECO:0007669"/>
    <property type="project" value="TreeGrafter"/>
</dbReference>
<comment type="catalytic activity">
    <reaction evidence="10">
        <text>an acyl-CoA + a 1,2-diacyl-sn-glycerol = a triacyl-sn-glycerol + CoA</text>
        <dbReference type="Rhea" id="RHEA:10868"/>
        <dbReference type="ChEBI" id="CHEBI:17815"/>
        <dbReference type="ChEBI" id="CHEBI:57287"/>
        <dbReference type="ChEBI" id="CHEBI:58342"/>
        <dbReference type="ChEBI" id="CHEBI:64615"/>
        <dbReference type="EC" id="2.3.1.20"/>
    </reaction>
</comment>
<protein>
    <recommendedName>
        <fullName evidence="4">diacylglycerol O-acyltransferase</fullName>
        <ecNumber evidence="4">2.3.1.20</ecNumber>
    </recommendedName>
</protein>
<organism evidence="13 14">
    <name type="scientific">Streptomyces mashuensis</name>
    <dbReference type="NCBI Taxonomy" id="33904"/>
    <lineage>
        <taxon>Bacteria</taxon>
        <taxon>Bacillati</taxon>
        <taxon>Actinomycetota</taxon>
        <taxon>Actinomycetes</taxon>
        <taxon>Kitasatosporales</taxon>
        <taxon>Streptomycetaceae</taxon>
        <taxon>Streptomyces</taxon>
    </lineage>
</organism>
<evidence type="ECO:0000259" key="11">
    <source>
        <dbReference type="Pfam" id="PF03007"/>
    </source>
</evidence>
<dbReference type="GO" id="GO:0006071">
    <property type="term" value="P:glycerol metabolic process"/>
    <property type="evidence" value="ECO:0007669"/>
    <property type="project" value="UniProtKB-KW"/>
</dbReference>
<name>A0A919B4Z8_9ACTN</name>
<keyword evidence="9" id="KW-0012">Acyltransferase</keyword>
<accession>A0A919B4Z8</accession>
<gene>
    <name evidence="13" type="ORF">GCM10010218_38190</name>
</gene>
<dbReference type="Pfam" id="PF03007">
    <property type="entry name" value="WS_DGAT_cat"/>
    <property type="match status" value="1"/>
</dbReference>
<comment type="pathway">
    <text evidence="2">Lipid metabolism.</text>
</comment>
<dbReference type="GO" id="GO:0019432">
    <property type="term" value="P:triglyceride biosynthetic process"/>
    <property type="evidence" value="ECO:0007669"/>
    <property type="project" value="TreeGrafter"/>
</dbReference>
<dbReference type="Gene3D" id="3.30.559.10">
    <property type="entry name" value="Chloramphenicol acetyltransferase-like domain"/>
    <property type="match status" value="1"/>
</dbReference>
<keyword evidence="6" id="KW-0808">Transferase</keyword>
<evidence type="ECO:0000256" key="8">
    <source>
        <dbReference type="ARBA" id="ARBA00023098"/>
    </source>
</evidence>
<dbReference type="GO" id="GO:0071731">
    <property type="term" value="P:response to nitric oxide"/>
    <property type="evidence" value="ECO:0007669"/>
    <property type="project" value="TreeGrafter"/>
</dbReference>
<comment type="caution">
    <text evidence="13">The sequence shown here is derived from an EMBL/GenBank/DDBJ whole genome shotgun (WGS) entry which is preliminary data.</text>
</comment>
<dbReference type="Pfam" id="PF06974">
    <property type="entry name" value="WS_DGAT_C"/>
    <property type="match status" value="1"/>
</dbReference>
<feature type="domain" description="O-acyltransferase WSD1-like N-terminal" evidence="11">
    <location>
        <begin position="32"/>
        <end position="191"/>
    </location>
</feature>